<evidence type="ECO:0000313" key="3">
    <source>
        <dbReference type="Proteomes" id="UP001604336"/>
    </source>
</evidence>
<sequence>MGDNKWDEQENGRKGKELEETKQSRNSTLLESPQGIKTVSPDTEGLVEGEWRGTSPSIKWQRKKERRQQWYVWKGKSLLGSSGRKKTEVRNLGTIENENVGEISTITRRISRGKILCSPAEEFHARVSAGVRDSSVAVG</sequence>
<name>A0ABD1PQF9_9LAMI</name>
<gene>
    <name evidence="2" type="ORF">Adt_41993</name>
</gene>
<evidence type="ECO:0000256" key="1">
    <source>
        <dbReference type="SAM" id="MobiDB-lite"/>
    </source>
</evidence>
<reference evidence="3" key="1">
    <citation type="submission" date="2024-07" db="EMBL/GenBank/DDBJ databases">
        <title>Two chromosome-level genome assemblies of Korean endemic species Abeliophyllum distichum and Forsythia ovata (Oleaceae).</title>
        <authorList>
            <person name="Jang H."/>
        </authorList>
    </citation>
    <scope>NUCLEOTIDE SEQUENCE [LARGE SCALE GENOMIC DNA]</scope>
</reference>
<dbReference type="AlphaFoldDB" id="A0ABD1PQF9"/>
<protein>
    <submittedName>
        <fullName evidence="2">Uncharacterized protein</fullName>
    </submittedName>
</protein>
<feature type="region of interest" description="Disordered" evidence="1">
    <location>
        <begin position="1"/>
        <end position="51"/>
    </location>
</feature>
<dbReference type="Proteomes" id="UP001604336">
    <property type="component" value="Unassembled WGS sequence"/>
</dbReference>
<keyword evidence="3" id="KW-1185">Reference proteome</keyword>
<feature type="compositionally biased region" description="Polar residues" evidence="1">
    <location>
        <begin position="24"/>
        <end position="41"/>
    </location>
</feature>
<dbReference type="EMBL" id="JBFOLK010000013">
    <property type="protein sequence ID" value="KAL2466142.1"/>
    <property type="molecule type" value="Genomic_DNA"/>
</dbReference>
<accession>A0ABD1PQF9</accession>
<feature type="compositionally biased region" description="Basic and acidic residues" evidence="1">
    <location>
        <begin position="1"/>
        <end position="23"/>
    </location>
</feature>
<evidence type="ECO:0000313" key="2">
    <source>
        <dbReference type="EMBL" id="KAL2466142.1"/>
    </source>
</evidence>
<comment type="caution">
    <text evidence="2">The sequence shown here is derived from an EMBL/GenBank/DDBJ whole genome shotgun (WGS) entry which is preliminary data.</text>
</comment>
<proteinExistence type="predicted"/>
<organism evidence="2 3">
    <name type="scientific">Abeliophyllum distichum</name>
    <dbReference type="NCBI Taxonomy" id="126358"/>
    <lineage>
        <taxon>Eukaryota</taxon>
        <taxon>Viridiplantae</taxon>
        <taxon>Streptophyta</taxon>
        <taxon>Embryophyta</taxon>
        <taxon>Tracheophyta</taxon>
        <taxon>Spermatophyta</taxon>
        <taxon>Magnoliopsida</taxon>
        <taxon>eudicotyledons</taxon>
        <taxon>Gunneridae</taxon>
        <taxon>Pentapetalae</taxon>
        <taxon>asterids</taxon>
        <taxon>lamiids</taxon>
        <taxon>Lamiales</taxon>
        <taxon>Oleaceae</taxon>
        <taxon>Forsythieae</taxon>
        <taxon>Abeliophyllum</taxon>
    </lineage>
</organism>